<evidence type="ECO:0008006" key="4">
    <source>
        <dbReference type="Google" id="ProtNLM"/>
    </source>
</evidence>
<evidence type="ECO:0000313" key="2">
    <source>
        <dbReference type="EMBL" id="MBD2346706.1"/>
    </source>
</evidence>
<dbReference type="Proteomes" id="UP000607281">
    <property type="component" value="Unassembled WGS sequence"/>
</dbReference>
<keyword evidence="1" id="KW-1133">Transmembrane helix</keyword>
<comment type="caution">
    <text evidence="2">The sequence shown here is derived from an EMBL/GenBank/DDBJ whole genome shotgun (WGS) entry which is preliminary data.</text>
</comment>
<keyword evidence="1" id="KW-0472">Membrane</keyword>
<keyword evidence="1" id="KW-0812">Transmembrane</keyword>
<keyword evidence="3" id="KW-1185">Reference proteome</keyword>
<proteinExistence type="predicted"/>
<feature type="transmembrane region" description="Helical" evidence="1">
    <location>
        <begin position="47"/>
        <end position="65"/>
    </location>
</feature>
<dbReference type="EMBL" id="JACJRF010000052">
    <property type="protein sequence ID" value="MBD2346706.1"/>
    <property type="molecule type" value="Genomic_DNA"/>
</dbReference>
<name>A0ABR8CVC2_9NOST</name>
<sequence>MAETPFDTTLQDPLIAKGWQREQYIGITILFVALIAVVGFFSRRFEYALIFAFALSLVLIVFLLTV</sequence>
<protein>
    <recommendedName>
        <fullName evidence="4">SxtK</fullName>
    </recommendedName>
</protein>
<evidence type="ECO:0000313" key="3">
    <source>
        <dbReference type="Proteomes" id="UP000607281"/>
    </source>
</evidence>
<reference evidence="2 3" key="1">
    <citation type="journal article" date="2020" name="ISME J.">
        <title>Comparative genomics reveals insights into cyanobacterial evolution and habitat adaptation.</title>
        <authorList>
            <person name="Chen M.Y."/>
            <person name="Teng W.K."/>
            <person name="Zhao L."/>
            <person name="Hu C.X."/>
            <person name="Zhou Y.K."/>
            <person name="Han B.P."/>
            <person name="Song L.R."/>
            <person name="Shu W.S."/>
        </authorList>
    </citation>
    <scope>NUCLEOTIDE SEQUENCE [LARGE SCALE GENOMIC DNA]</scope>
    <source>
        <strain evidence="2 3">FACHB-260</strain>
    </source>
</reference>
<evidence type="ECO:0000256" key="1">
    <source>
        <dbReference type="SAM" id="Phobius"/>
    </source>
</evidence>
<gene>
    <name evidence="2" type="ORF">H6G18_21540</name>
</gene>
<organism evidence="2 3">
    <name type="scientific">Anabaena subtropica FACHB-260</name>
    <dbReference type="NCBI Taxonomy" id="2692884"/>
    <lineage>
        <taxon>Bacteria</taxon>
        <taxon>Bacillati</taxon>
        <taxon>Cyanobacteriota</taxon>
        <taxon>Cyanophyceae</taxon>
        <taxon>Nostocales</taxon>
        <taxon>Nostocaceae</taxon>
        <taxon>Anabaena</taxon>
    </lineage>
</organism>
<accession>A0ABR8CVC2</accession>
<feature type="transmembrane region" description="Helical" evidence="1">
    <location>
        <begin position="24"/>
        <end position="41"/>
    </location>
</feature>